<dbReference type="EMBL" id="AEJB01000201">
    <property type="protein sequence ID" value="ELP68772.1"/>
    <property type="molecule type" value="Genomic_DNA"/>
</dbReference>
<gene>
    <name evidence="1" type="ORF">STRTUCAR8_04463</name>
</gene>
<dbReference type="GeneID" id="97403196"/>
<proteinExistence type="predicted"/>
<reference evidence="1 2" key="1">
    <citation type="journal article" date="2011" name="Plasmid">
        <title>Streptomyces turgidiscabies Car8 contains a modular pathogenicity island that shares virulence genes with other actinobacterial plant pathogens.</title>
        <authorList>
            <person name="Huguet-Tapia J.C."/>
            <person name="Badger J.H."/>
            <person name="Loria R."/>
            <person name="Pettis G.S."/>
        </authorList>
    </citation>
    <scope>NUCLEOTIDE SEQUENCE [LARGE SCALE GENOMIC DNA]</scope>
    <source>
        <strain evidence="1 2">Car8</strain>
    </source>
</reference>
<evidence type="ECO:0000313" key="2">
    <source>
        <dbReference type="Proteomes" id="UP000010931"/>
    </source>
</evidence>
<comment type="caution">
    <text evidence="1">The sequence shown here is derived from an EMBL/GenBank/DDBJ whole genome shotgun (WGS) entry which is preliminary data.</text>
</comment>
<evidence type="ECO:0000313" key="1">
    <source>
        <dbReference type="EMBL" id="ELP68772.1"/>
    </source>
</evidence>
<dbReference type="Proteomes" id="UP000010931">
    <property type="component" value="Unassembled WGS sequence"/>
</dbReference>
<keyword evidence="2" id="KW-1185">Reference proteome</keyword>
<dbReference type="AlphaFoldDB" id="L7FBX8"/>
<accession>L7FBX8</accession>
<dbReference type="PATRIC" id="fig|698760.3.peg.2516"/>
<organism evidence="1 2">
    <name type="scientific">Streptomyces turgidiscabies (strain Car8)</name>
    <dbReference type="NCBI Taxonomy" id="698760"/>
    <lineage>
        <taxon>Bacteria</taxon>
        <taxon>Bacillati</taxon>
        <taxon>Actinomycetota</taxon>
        <taxon>Actinomycetes</taxon>
        <taxon>Kitasatosporales</taxon>
        <taxon>Streptomycetaceae</taxon>
        <taxon>Streptomyces</taxon>
    </lineage>
</organism>
<sequence length="289" mass="31223">MDWNPAADEDQLLRITVKFATGLAPAVSGSRWFRDAERNDIQGELTGWPVGPVFTPGMASDQTARRVGRGFLFAIPVIANIIANIGGAGGSPFGSGAGSGKPEEPENEVDDFPVMWAAPGTLARTVPWELDPGRSPEGYVTDLVLTSRRLLFLDEVGVLAEFPRESIAGARQMEFSRISADMRLTFVDDSWIRLFTGNPTNAERLAGILSGSVQAVPERALTEAQRERVSRFMANLRGAVQPPVFTRYPSGIVRVEVCLRSKGGKDLVDVTGILMDDEGEPSPPKPGDL</sequence>
<dbReference type="RefSeq" id="WP_006376007.1">
    <property type="nucleotide sequence ID" value="NZ_AEJB01000201.1"/>
</dbReference>
<name>L7FBX8_STRT8</name>
<dbReference type="STRING" id="85558.T45_04418"/>
<protein>
    <submittedName>
        <fullName evidence="1">Uncharacterized protein</fullName>
    </submittedName>
</protein>